<comment type="caution">
    <text evidence="10">The sequence shown here is derived from an EMBL/GenBank/DDBJ whole genome shotgun (WGS) entry which is preliminary data.</text>
</comment>
<keyword evidence="6 8" id="KW-0472">Membrane</keyword>
<keyword evidence="5 8" id="KW-1133">Transmembrane helix</keyword>
<proteinExistence type="inferred from homology"/>
<dbReference type="PANTHER" id="PTHR30506:SF3">
    <property type="entry name" value="UPF0126 INNER MEMBRANE PROTEIN YADS-RELATED"/>
    <property type="match status" value="1"/>
</dbReference>
<dbReference type="AlphaFoldDB" id="A0A4Y4DPD3"/>
<name>A0A4Y4DPD3_GLUUR</name>
<comment type="similarity">
    <text evidence="2">Belongs to the UPF0126 family.</text>
</comment>
<feature type="transmembrane region" description="Helical" evidence="8">
    <location>
        <begin position="61"/>
        <end position="80"/>
    </location>
</feature>
<sequence>MLTIVELVGIFFFAVSGSLMAARRGFDMLGSAFLGGVCGLGGGVVRDLILNQSPATFLHPIYFAPPILAALCVYAFTPAVQKLHRLVLIFDAAGLGLFCMTGTMKALENDFNPVSSVLLGVITGVGGGMMRDVIANVTPDLFNPRDIYAIPAILGATATAFAWNLGILNLAVGICIAALTFVLRLSSIRFGWSVPMAAGHWHRENPPSPPANDGPRRHFL</sequence>
<keyword evidence="3" id="KW-1003">Cell membrane</keyword>
<evidence type="ECO:0000313" key="11">
    <source>
        <dbReference type="Proteomes" id="UP000316612"/>
    </source>
</evidence>
<dbReference type="GO" id="GO:0005886">
    <property type="term" value="C:plasma membrane"/>
    <property type="evidence" value="ECO:0007669"/>
    <property type="project" value="UniProtKB-SubCell"/>
</dbReference>
<evidence type="ECO:0000256" key="6">
    <source>
        <dbReference type="ARBA" id="ARBA00023136"/>
    </source>
</evidence>
<feature type="transmembrane region" description="Helical" evidence="8">
    <location>
        <begin position="86"/>
        <end position="104"/>
    </location>
</feature>
<dbReference type="PANTHER" id="PTHR30506">
    <property type="entry name" value="INNER MEMBRANE PROTEIN"/>
    <property type="match status" value="1"/>
</dbReference>
<dbReference type="RefSeq" id="WP_141366087.1">
    <property type="nucleotide sequence ID" value="NZ_BAAAJL010000003.1"/>
</dbReference>
<dbReference type="Proteomes" id="UP000316612">
    <property type="component" value="Unassembled WGS sequence"/>
</dbReference>
<evidence type="ECO:0000256" key="3">
    <source>
        <dbReference type="ARBA" id="ARBA00022475"/>
    </source>
</evidence>
<dbReference type="InterPro" id="IPR005115">
    <property type="entry name" value="Gly_transporter"/>
</dbReference>
<evidence type="ECO:0000256" key="8">
    <source>
        <dbReference type="SAM" id="Phobius"/>
    </source>
</evidence>
<feature type="region of interest" description="Disordered" evidence="7">
    <location>
        <begin position="201"/>
        <end position="220"/>
    </location>
</feature>
<evidence type="ECO:0000313" key="10">
    <source>
        <dbReference type="EMBL" id="GED07209.1"/>
    </source>
</evidence>
<gene>
    <name evidence="10" type="ORF">AUR04nite_27410</name>
</gene>
<evidence type="ECO:0000256" key="7">
    <source>
        <dbReference type="SAM" id="MobiDB-lite"/>
    </source>
</evidence>
<feature type="domain" description="Glycine transporter" evidence="9">
    <location>
        <begin position="89"/>
        <end position="163"/>
    </location>
</feature>
<evidence type="ECO:0000256" key="2">
    <source>
        <dbReference type="ARBA" id="ARBA00008193"/>
    </source>
</evidence>
<evidence type="ECO:0000256" key="5">
    <source>
        <dbReference type="ARBA" id="ARBA00022989"/>
    </source>
</evidence>
<feature type="domain" description="Glycine transporter" evidence="9">
    <location>
        <begin position="4"/>
        <end position="77"/>
    </location>
</feature>
<evidence type="ECO:0000259" key="9">
    <source>
        <dbReference type="Pfam" id="PF03458"/>
    </source>
</evidence>
<dbReference type="Pfam" id="PF03458">
    <property type="entry name" value="Gly_transporter"/>
    <property type="match status" value="2"/>
</dbReference>
<feature type="transmembrane region" description="Helical" evidence="8">
    <location>
        <begin position="31"/>
        <end position="49"/>
    </location>
</feature>
<evidence type="ECO:0000256" key="4">
    <source>
        <dbReference type="ARBA" id="ARBA00022692"/>
    </source>
</evidence>
<evidence type="ECO:0000256" key="1">
    <source>
        <dbReference type="ARBA" id="ARBA00004651"/>
    </source>
</evidence>
<protein>
    <submittedName>
        <fullName evidence="10">UPF0126 membrane protein</fullName>
    </submittedName>
</protein>
<organism evidence="10 11">
    <name type="scientific">Glutamicibacter uratoxydans</name>
    <name type="common">Arthrobacter uratoxydans</name>
    <dbReference type="NCBI Taxonomy" id="43667"/>
    <lineage>
        <taxon>Bacteria</taxon>
        <taxon>Bacillati</taxon>
        <taxon>Actinomycetota</taxon>
        <taxon>Actinomycetes</taxon>
        <taxon>Micrococcales</taxon>
        <taxon>Micrococcaceae</taxon>
        <taxon>Glutamicibacter</taxon>
    </lineage>
</organism>
<keyword evidence="11" id="KW-1185">Reference proteome</keyword>
<comment type="subcellular location">
    <subcellularLocation>
        <location evidence="1">Cell membrane</location>
        <topology evidence="1">Multi-pass membrane protein</topology>
    </subcellularLocation>
</comment>
<feature type="transmembrane region" description="Helical" evidence="8">
    <location>
        <begin position="150"/>
        <end position="183"/>
    </location>
</feature>
<keyword evidence="4 8" id="KW-0812">Transmembrane</keyword>
<dbReference type="EMBL" id="BJNY01000017">
    <property type="protein sequence ID" value="GED07209.1"/>
    <property type="molecule type" value="Genomic_DNA"/>
</dbReference>
<dbReference type="OrthoDB" id="9791874at2"/>
<reference evidence="10 11" key="1">
    <citation type="submission" date="2019-06" db="EMBL/GenBank/DDBJ databases">
        <title>Whole genome shotgun sequence of Glutamicibacter uratoxydans NBRC 15515.</title>
        <authorList>
            <person name="Hosoyama A."/>
            <person name="Uohara A."/>
            <person name="Ohji S."/>
            <person name="Ichikawa N."/>
        </authorList>
    </citation>
    <scope>NUCLEOTIDE SEQUENCE [LARGE SCALE GENOMIC DNA]</scope>
    <source>
        <strain evidence="10 11">NBRC 15515</strain>
    </source>
</reference>
<accession>A0A4Y4DPD3</accession>